<feature type="transmembrane region" description="Helical" evidence="1">
    <location>
        <begin position="170"/>
        <end position="186"/>
    </location>
</feature>
<sequence length="821" mass="91944">MKQNWQKAVLKHVYAVLIFLGLSFLFCSPVLEGLEIRQTDTVSWQAMSQEARAYHDSTGIKPLWTNAMFGGMPTYQIYLSQDNYTYYLHEVLTLGLPKPVNFFFLAMIGFYILLSVMGFRQWVNILGAIAFGFASYNPMIISAGHDTKMFTIAYMAPLLAGILLTYRGKYLIGGIITCITLCLMVTNGHYQIVFYTLLLCLCIGIGYLVQAIKTKQVPQYIKATLVLLGFGLLSVLPSTVSLWTTSEFSKFTMRGGHSELTAEAGQEGDKTKGGLDKSYAFNWSQGKMETLTTFVPNLYGGGSYSPLSSNSNTAKTFSQIGVPPAQQEQILQQMPTYWGPQPMTDGPVYWGAAIMFFFVLAFFIVKDFNKWWILAGCLLGLFLAWGSNFAFFNYFLFDHLPLFSKFRAPAQALVLCQLLVPFLACWALNDLVTKEWDKTAVLKQLKNALYVTGGIVVLLLLLSFGMSFTADEDAGLRFYQQFTGGNQQLIDQLLSALRADRASLLRLDAIRSLVFILIAAGLAWAFIQKKLQAGYMLALLTLSVAVDQMLVAHRILNSKNYVTPTDYSSHFAPSPVDQAIKQDKDPYYRVFNTVSFMDALSSYHHRSVGGYSPVKLALYDDLIKYQIAKNNPHVLNMLNAKYVIVQDQQGQLSYFQNKDALGNAWFVDSIVWAKNADVEMQTLDSLPTGRAAVIDERFKPALNGLVPGKDSAASIQLTKYGLNELQYRSHNSKPGFAVFSEIYYPAGWDLYIDGKKEEIVRTDYLLRGAKIPAGDHQLVMKFEPRSYYLGNTITRWSSIAMLILLALAIAFEARRAAKTQS</sequence>
<organism evidence="2 3">
    <name type="scientific">Chitinophaga chungangae</name>
    <dbReference type="NCBI Taxonomy" id="2821488"/>
    <lineage>
        <taxon>Bacteria</taxon>
        <taxon>Pseudomonadati</taxon>
        <taxon>Bacteroidota</taxon>
        <taxon>Chitinophagia</taxon>
        <taxon>Chitinophagales</taxon>
        <taxon>Chitinophagaceae</taxon>
        <taxon>Chitinophaga</taxon>
    </lineage>
</organism>
<comment type="caution">
    <text evidence="2">The sequence shown here is derived from an EMBL/GenBank/DDBJ whole genome shotgun (WGS) entry which is preliminary data.</text>
</comment>
<reference evidence="3" key="1">
    <citation type="submission" date="2021-03" db="EMBL/GenBank/DDBJ databases">
        <title>Assistant Professor.</title>
        <authorList>
            <person name="Huq M.A."/>
        </authorList>
    </citation>
    <scope>NUCLEOTIDE SEQUENCE [LARGE SCALE GENOMIC DNA]</scope>
    <source>
        <strain evidence="3">MAH-28</strain>
    </source>
</reference>
<keyword evidence="1" id="KW-0472">Membrane</keyword>
<dbReference type="Pfam" id="PF09586">
    <property type="entry name" value="YfhO"/>
    <property type="match status" value="1"/>
</dbReference>
<feature type="transmembrane region" description="Helical" evidence="1">
    <location>
        <begin position="12"/>
        <end position="31"/>
    </location>
</feature>
<feature type="transmembrane region" description="Helical" evidence="1">
    <location>
        <begin position="192"/>
        <end position="212"/>
    </location>
</feature>
<accession>A0ABS3YB20</accession>
<evidence type="ECO:0000313" key="2">
    <source>
        <dbReference type="EMBL" id="MBO9151882.1"/>
    </source>
</evidence>
<evidence type="ECO:0000313" key="3">
    <source>
        <dbReference type="Proteomes" id="UP000679126"/>
    </source>
</evidence>
<feature type="transmembrane region" description="Helical" evidence="1">
    <location>
        <begin position="793"/>
        <end position="811"/>
    </location>
</feature>
<feature type="transmembrane region" description="Helical" evidence="1">
    <location>
        <begin position="100"/>
        <end position="118"/>
    </location>
</feature>
<dbReference type="PANTHER" id="PTHR38454:SF1">
    <property type="entry name" value="INTEGRAL MEMBRANE PROTEIN"/>
    <property type="match status" value="1"/>
</dbReference>
<dbReference type="Proteomes" id="UP000679126">
    <property type="component" value="Unassembled WGS sequence"/>
</dbReference>
<feature type="transmembrane region" description="Helical" evidence="1">
    <location>
        <begin position="509"/>
        <end position="527"/>
    </location>
</feature>
<protein>
    <submittedName>
        <fullName evidence="2">YfhO family protein</fullName>
    </submittedName>
</protein>
<evidence type="ECO:0000256" key="1">
    <source>
        <dbReference type="SAM" id="Phobius"/>
    </source>
</evidence>
<gene>
    <name evidence="2" type="ORF">J7I43_06655</name>
</gene>
<feature type="transmembrane region" description="Helical" evidence="1">
    <location>
        <begin position="149"/>
        <end position="165"/>
    </location>
</feature>
<name>A0ABS3YB20_9BACT</name>
<dbReference type="RefSeq" id="WP_209144504.1">
    <property type="nucleotide sequence ID" value="NZ_JAGHKP010000001.1"/>
</dbReference>
<feature type="transmembrane region" description="Helical" evidence="1">
    <location>
        <begin position="224"/>
        <end position="244"/>
    </location>
</feature>
<feature type="transmembrane region" description="Helical" evidence="1">
    <location>
        <begin position="448"/>
        <end position="468"/>
    </location>
</feature>
<keyword evidence="1" id="KW-1133">Transmembrane helix</keyword>
<feature type="transmembrane region" description="Helical" evidence="1">
    <location>
        <begin position="125"/>
        <end position="143"/>
    </location>
</feature>
<dbReference type="PANTHER" id="PTHR38454">
    <property type="entry name" value="INTEGRAL MEMBRANE PROTEIN-RELATED"/>
    <property type="match status" value="1"/>
</dbReference>
<feature type="transmembrane region" description="Helical" evidence="1">
    <location>
        <begin position="372"/>
        <end position="396"/>
    </location>
</feature>
<feature type="transmembrane region" description="Helical" evidence="1">
    <location>
        <begin position="408"/>
        <end position="428"/>
    </location>
</feature>
<dbReference type="InterPro" id="IPR018580">
    <property type="entry name" value="Uncharacterised_YfhO"/>
</dbReference>
<dbReference type="EMBL" id="JAGHKP010000001">
    <property type="protein sequence ID" value="MBO9151882.1"/>
    <property type="molecule type" value="Genomic_DNA"/>
</dbReference>
<keyword evidence="1" id="KW-0812">Transmembrane</keyword>
<keyword evidence="3" id="KW-1185">Reference proteome</keyword>
<feature type="transmembrane region" description="Helical" evidence="1">
    <location>
        <begin position="348"/>
        <end position="365"/>
    </location>
</feature>
<feature type="transmembrane region" description="Helical" evidence="1">
    <location>
        <begin position="534"/>
        <end position="556"/>
    </location>
</feature>
<proteinExistence type="predicted"/>